<proteinExistence type="predicted"/>
<sequence length="583" mass="62901">MRTFLSLPSSRLLAHAHVTCIHGLPHLNSHVRLASSAVAAVRRGSSSHDRDIRPPRAFAGLGLSKFVSIGLTSAFPHIKDATEAQKEFIPALIGGKDVLLKGRTGSGKSFGLVLAILSRYRDIQPQERASVTLLLVPHRDLAFQFLHWIERVWQAAAPSWPLHSIAQVLVRGSSDTSAQVELLHTHRPKIVIGTPQAVFDVLEANPLALNLRQVSAIVVDEADYLIDHVPSEASKVSRQKAEQKMRRHPSATNQLLDRVFAQRIARTRGMAADMKRPRGEDAPERDTLPQLVMCSATFHSGLRQALYGSGWFRKGEGSMVKVKGQTSASDALLFDSGQEDDASVLGGRDIQHCVLVVSEDGDVKNIDGAVEAAPSAELEDDLKASVVEAVFTSPDAALPELSEEEIQRFSMTPSPFHPALMEGIATAFAVDVPRIALLVLPASAPVHRAVYDLRMLGVHAHGLDLLASDRGRAHLLRGEAHGAASAPPTLLVSTLASTRGLDLPALTHVFVLGVPEGRRVDGYVHVAGRVGRCGRGGKVVSVVEARHDVEGADGQVYTKDEPGQMLRILSTLGVAATKYESFY</sequence>
<dbReference type="Proteomes" id="UP000814033">
    <property type="component" value="Unassembled WGS sequence"/>
</dbReference>
<keyword evidence="2" id="KW-1185">Reference proteome</keyword>
<keyword evidence="1" id="KW-0378">Hydrolase</keyword>
<gene>
    <name evidence="1" type="ORF">FA95DRAFT_1481549</name>
</gene>
<protein>
    <submittedName>
        <fullName evidence="1">P-loop containing nucleoside triphosphate hydrolase protein</fullName>
    </submittedName>
</protein>
<dbReference type="EMBL" id="MU275840">
    <property type="protein sequence ID" value="KAI0053367.1"/>
    <property type="molecule type" value="Genomic_DNA"/>
</dbReference>
<evidence type="ECO:0000313" key="2">
    <source>
        <dbReference type="Proteomes" id="UP000814033"/>
    </source>
</evidence>
<reference evidence="1" key="2">
    <citation type="journal article" date="2022" name="New Phytol.">
        <title>Evolutionary transition to the ectomycorrhizal habit in the genomes of a hyperdiverse lineage of mushroom-forming fungi.</title>
        <authorList>
            <person name="Looney B."/>
            <person name="Miyauchi S."/>
            <person name="Morin E."/>
            <person name="Drula E."/>
            <person name="Courty P.E."/>
            <person name="Kohler A."/>
            <person name="Kuo A."/>
            <person name="LaButti K."/>
            <person name="Pangilinan J."/>
            <person name="Lipzen A."/>
            <person name="Riley R."/>
            <person name="Andreopoulos W."/>
            <person name="He G."/>
            <person name="Johnson J."/>
            <person name="Nolan M."/>
            <person name="Tritt A."/>
            <person name="Barry K.W."/>
            <person name="Grigoriev I.V."/>
            <person name="Nagy L.G."/>
            <person name="Hibbett D."/>
            <person name="Henrissat B."/>
            <person name="Matheny P.B."/>
            <person name="Labbe J."/>
            <person name="Martin F.M."/>
        </authorList>
    </citation>
    <scope>NUCLEOTIDE SEQUENCE</scope>
    <source>
        <strain evidence="1">FP105234-sp</strain>
    </source>
</reference>
<accession>A0ACB8SB44</accession>
<comment type="caution">
    <text evidence="1">The sequence shown here is derived from an EMBL/GenBank/DDBJ whole genome shotgun (WGS) entry which is preliminary data.</text>
</comment>
<evidence type="ECO:0000313" key="1">
    <source>
        <dbReference type="EMBL" id="KAI0053367.1"/>
    </source>
</evidence>
<name>A0ACB8SB44_9AGAM</name>
<organism evidence="1 2">
    <name type="scientific">Auriscalpium vulgare</name>
    <dbReference type="NCBI Taxonomy" id="40419"/>
    <lineage>
        <taxon>Eukaryota</taxon>
        <taxon>Fungi</taxon>
        <taxon>Dikarya</taxon>
        <taxon>Basidiomycota</taxon>
        <taxon>Agaricomycotina</taxon>
        <taxon>Agaricomycetes</taxon>
        <taxon>Russulales</taxon>
        <taxon>Auriscalpiaceae</taxon>
        <taxon>Auriscalpium</taxon>
    </lineage>
</organism>
<reference evidence="1" key="1">
    <citation type="submission" date="2021-02" db="EMBL/GenBank/DDBJ databases">
        <authorList>
            <consortium name="DOE Joint Genome Institute"/>
            <person name="Ahrendt S."/>
            <person name="Looney B.P."/>
            <person name="Miyauchi S."/>
            <person name="Morin E."/>
            <person name="Drula E."/>
            <person name="Courty P.E."/>
            <person name="Chicoki N."/>
            <person name="Fauchery L."/>
            <person name="Kohler A."/>
            <person name="Kuo A."/>
            <person name="Labutti K."/>
            <person name="Pangilinan J."/>
            <person name="Lipzen A."/>
            <person name="Riley R."/>
            <person name="Andreopoulos W."/>
            <person name="He G."/>
            <person name="Johnson J."/>
            <person name="Barry K.W."/>
            <person name="Grigoriev I.V."/>
            <person name="Nagy L."/>
            <person name="Hibbett D."/>
            <person name="Henrissat B."/>
            <person name="Matheny P.B."/>
            <person name="Labbe J."/>
            <person name="Martin F."/>
        </authorList>
    </citation>
    <scope>NUCLEOTIDE SEQUENCE</scope>
    <source>
        <strain evidence="1">FP105234-sp</strain>
    </source>
</reference>